<dbReference type="PANTHER" id="PTHR19143">
    <property type="entry name" value="FIBRINOGEN/TENASCIN/ANGIOPOEITIN"/>
    <property type="match status" value="1"/>
</dbReference>
<comment type="caution">
    <text evidence="3">The sequence shown here is derived from an EMBL/GenBank/DDBJ whole genome shotgun (WGS) entry which is preliminary data.</text>
</comment>
<accession>A0A8B6GSL1</accession>
<dbReference type="SUPFAM" id="SSF56496">
    <property type="entry name" value="Fibrinogen C-terminal domain-like"/>
    <property type="match status" value="1"/>
</dbReference>
<sequence length="91" mass="10630">MKLRGDSLDYHNGQAFTTKDKDNDPWKASSYNNNCGIFRQGAWWYKTCAYSNLNGLYIEGGQENNIKGIVWDRWKASQYSMKSSSMMIRRM</sequence>
<dbReference type="InterPro" id="IPR002181">
    <property type="entry name" value="Fibrinogen_a/b/g_C_dom"/>
</dbReference>
<dbReference type="Pfam" id="PF00147">
    <property type="entry name" value="Fibrinogen_C"/>
    <property type="match status" value="1"/>
</dbReference>
<keyword evidence="4" id="KW-1185">Reference proteome</keyword>
<feature type="domain" description="Fibrinogen C-terminal" evidence="2">
    <location>
        <begin position="1"/>
        <end position="91"/>
    </location>
</feature>
<dbReference type="Gene3D" id="3.90.215.10">
    <property type="entry name" value="Gamma Fibrinogen, chain A, domain 1"/>
    <property type="match status" value="1"/>
</dbReference>
<dbReference type="PANTHER" id="PTHR19143:SF444">
    <property type="entry name" value="PROTEIN SCABROUS"/>
    <property type="match status" value="1"/>
</dbReference>
<dbReference type="OrthoDB" id="6144964at2759"/>
<evidence type="ECO:0000256" key="1">
    <source>
        <dbReference type="ARBA" id="ARBA00023157"/>
    </source>
</evidence>
<dbReference type="InterPro" id="IPR020837">
    <property type="entry name" value="Fibrinogen_CS"/>
</dbReference>
<dbReference type="SMART" id="SM00186">
    <property type="entry name" value="FBG"/>
    <property type="match status" value="1"/>
</dbReference>
<dbReference type="PROSITE" id="PS00514">
    <property type="entry name" value="FIBRINOGEN_C_1"/>
    <property type="match status" value="1"/>
</dbReference>
<dbReference type="Proteomes" id="UP000596742">
    <property type="component" value="Unassembled WGS sequence"/>
</dbReference>
<evidence type="ECO:0000259" key="2">
    <source>
        <dbReference type="PROSITE" id="PS51406"/>
    </source>
</evidence>
<keyword evidence="1" id="KW-1015">Disulfide bond</keyword>
<dbReference type="InterPro" id="IPR014716">
    <property type="entry name" value="Fibrinogen_a/b/g_C_1"/>
</dbReference>
<protein>
    <recommendedName>
        <fullName evidence="2">Fibrinogen C-terminal domain-containing protein</fullName>
    </recommendedName>
</protein>
<organism evidence="3 4">
    <name type="scientific">Mytilus galloprovincialis</name>
    <name type="common">Mediterranean mussel</name>
    <dbReference type="NCBI Taxonomy" id="29158"/>
    <lineage>
        <taxon>Eukaryota</taxon>
        <taxon>Metazoa</taxon>
        <taxon>Spiralia</taxon>
        <taxon>Lophotrochozoa</taxon>
        <taxon>Mollusca</taxon>
        <taxon>Bivalvia</taxon>
        <taxon>Autobranchia</taxon>
        <taxon>Pteriomorphia</taxon>
        <taxon>Mytilida</taxon>
        <taxon>Mytiloidea</taxon>
        <taxon>Mytilidae</taxon>
        <taxon>Mytilinae</taxon>
        <taxon>Mytilus</taxon>
    </lineage>
</organism>
<evidence type="ECO:0000313" key="3">
    <source>
        <dbReference type="EMBL" id="VDI68646.1"/>
    </source>
</evidence>
<dbReference type="EMBL" id="UYJE01008930">
    <property type="protein sequence ID" value="VDI68646.1"/>
    <property type="molecule type" value="Genomic_DNA"/>
</dbReference>
<proteinExistence type="predicted"/>
<dbReference type="PROSITE" id="PS51406">
    <property type="entry name" value="FIBRINOGEN_C_2"/>
    <property type="match status" value="1"/>
</dbReference>
<dbReference type="InterPro" id="IPR050373">
    <property type="entry name" value="Fibrinogen_C-term_domain"/>
</dbReference>
<dbReference type="GO" id="GO:0005615">
    <property type="term" value="C:extracellular space"/>
    <property type="evidence" value="ECO:0007669"/>
    <property type="project" value="TreeGrafter"/>
</dbReference>
<gene>
    <name evidence="3" type="ORF">MGAL_10B049699</name>
</gene>
<name>A0A8B6GSL1_MYTGA</name>
<dbReference type="InterPro" id="IPR036056">
    <property type="entry name" value="Fibrinogen-like_C"/>
</dbReference>
<evidence type="ECO:0000313" key="4">
    <source>
        <dbReference type="Proteomes" id="UP000596742"/>
    </source>
</evidence>
<reference evidence="3" key="1">
    <citation type="submission" date="2018-11" db="EMBL/GenBank/DDBJ databases">
        <authorList>
            <person name="Alioto T."/>
            <person name="Alioto T."/>
        </authorList>
    </citation>
    <scope>NUCLEOTIDE SEQUENCE</scope>
</reference>
<dbReference type="AlphaFoldDB" id="A0A8B6GSL1"/>